<keyword evidence="3" id="KW-0472">Membrane</keyword>
<keyword evidence="4" id="KW-0547">Nucleotide-binding</keyword>
<keyword evidence="3" id="KW-1003">Cell membrane</keyword>
<dbReference type="PROSITE" id="PS50893">
    <property type="entry name" value="ABC_TRANSPORTER_2"/>
    <property type="match status" value="1"/>
</dbReference>
<keyword evidence="2" id="KW-0813">Transport</keyword>
<dbReference type="KEGG" id="boz:DBV39_16185"/>
<dbReference type="SUPFAM" id="SSF52540">
    <property type="entry name" value="P-loop containing nucleoside triphosphate hydrolases"/>
    <property type="match status" value="1"/>
</dbReference>
<keyword evidence="8" id="KW-1185">Reference proteome</keyword>
<evidence type="ECO:0000259" key="6">
    <source>
        <dbReference type="PROSITE" id="PS50893"/>
    </source>
</evidence>
<dbReference type="OrthoDB" id="9778870at2"/>
<dbReference type="InterPro" id="IPR015860">
    <property type="entry name" value="ABC_transpr_TagH-like"/>
</dbReference>
<dbReference type="InterPro" id="IPR029439">
    <property type="entry name" value="Wzt_C"/>
</dbReference>
<dbReference type="PANTHER" id="PTHR46743:SF2">
    <property type="entry name" value="TEICHOIC ACIDS EXPORT ATP-BINDING PROTEIN TAGH"/>
    <property type="match status" value="1"/>
</dbReference>
<evidence type="ECO:0000256" key="4">
    <source>
        <dbReference type="ARBA" id="ARBA00022741"/>
    </source>
</evidence>
<dbReference type="InterPro" id="IPR003593">
    <property type="entry name" value="AAA+_ATPase"/>
</dbReference>
<dbReference type="InterPro" id="IPR017871">
    <property type="entry name" value="ABC_transporter-like_CS"/>
</dbReference>
<feature type="domain" description="ABC transporter" evidence="6">
    <location>
        <begin position="21"/>
        <end position="245"/>
    </location>
</feature>
<organism evidence="7 8">
    <name type="scientific">Orrella marina</name>
    <dbReference type="NCBI Taxonomy" id="2163011"/>
    <lineage>
        <taxon>Bacteria</taxon>
        <taxon>Pseudomonadati</taxon>
        <taxon>Pseudomonadota</taxon>
        <taxon>Betaproteobacteria</taxon>
        <taxon>Burkholderiales</taxon>
        <taxon>Alcaligenaceae</taxon>
        <taxon>Orrella</taxon>
    </lineage>
</organism>
<proteinExistence type="inferred from homology"/>
<keyword evidence="5 7" id="KW-0067">ATP-binding</keyword>
<dbReference type="Gene3D" id="2.70.50.60">
    <property type="entry name" value="abc- transporter (atp binding component) like domain"/>
    <property type="match status" value="1"/>
</dbReference>
<evidence type="ECO:0000256" key="3">
    <source>
        <dbReference type="ARBA" id="ARBA00022475"/>
    </source>
</evidence>
<evidence type="ECO:0000313" key="8">
    <source>
        <dbReference type="Proteomes" id="UP000244571"/>
    </source>
</evidence>
<gene>
    <name evidence="7" type="ORF">DBV39_16185</name>
</gene>
<dbReference type="GO" id="GO:0005524">
    <property type="term" value="F:ATP binding"/>
    <property type="evidence" value="ECO:0007669"/>
    <property type="project" value="UniProtKB-KW"/>
</dbReference>
<dbReference type="InterPro" id="IPR027417">
    <property type="entry name" value="P-loop_NTPase"/>
</dbReference>
<dbReference type="EMBL" id="CP028901">
    <property type="protein sequence ID" value="AWB35014.1"/>
    <property type="molecule type" value="Genomic_DNA"/>
</dbReference>
<dbReference type="RefSeq" id="WP_108622424.1">
    <property type="nucleotide sequence ID" value="NZ_CP028901.1"/>
</dbReference>
<dbReference type="SMART" id="SM00382">
    <property type="entry name" value="AAA"/>
    <property type="match status" value="1"/>
</dbReference>
<evidence type="ECO:0000256" key="2">
    <source>
        <dbReference type="ARBA" id="ARBA00022448"/>
    </source>
</evidence>
<reference evidence="7 8" key="1">
    <citation type="submission" date="2018-04" db="EMBL/GenBank/DDBJ databases">
        <title>Bordetella sp. HZ20 isolated from seawater.</title>
        <authorList>
            <person name="Sun C."/>
        </authorList>
    </citation>
    <scope>NUCLEOTIDE SEQUENCE [LARGE SCALE GENOMIC DNA]</scope>
    <source>
        <strain evidence="7 8">HZ20</strain>
    </source>
</reference>
<dbReference type="Proteomes" id="UP000244571">
    <property type="component" value="Chromosome"/>
</dbReference>
<evidence type="ECO:0000313" key="7">
    <source>
        <dbReference type="EMBL" id="AWB35014.1"/>
    </source>
</evidence>
<evidence type="ECO:0000256" key="5">
    <source>
        <dbReference type="ARBA" id="ARBA00022840"/>
    </source>
</evidence>
<dbReference type="CDD" id="cd10147">
    <property type="entry name" value="Wzt_C-like"/>
    <property type="match status" value="1"/>
</dbReference>
<dbReference type="PANTHER" id="PTHR46743">
    <property type="entry name" value="TEICHOIC ACIDS EXPORT ATP-BINDING PROTEIN TAGH"/>
    <property type="match status" value="1"/>
</dbReference>
<dbReference type="GO" id="GO:0140359">
    <property type="term" value="F:ABC-type transporter activity"/>
    <property type="evidence" value="ECO:0007669"/>
    <property type="project" value="InterPro"/>
</dbReference>
<dbReference type="InterPro" id="IPR050683">
    <property type="entry name" value="Bact_Polysacc_Export_ATP-bd"/>
</dbReference>
<comment type="similarity">
    <text evidence="1">Belongs to the ABC transporter superfamily.</text>
</comment>
<accession>A0A2R4XMM1</accession>
<name>A0A2R4XMM1_9BURK</name>
<dbReference type="PROSITE" id="PS00211">
    <property type="entry name" value="ABC_TRANSPORTER_1"/>
    <property type="match status" value="1"/>
</dbReference>
<dbReference type="GO" id="GO:0016887">
    <property type="term" value="F:ATP hydrolysis activity"/>
    <property type="evidence" value="ECO:0007669"/>
    <property type="project" value="InterPro"/>
</dbReference>
<dbReference type="GO" id="GO:0016020">
    <property type="term" value="C:membrane"/>
    <property type="evidence" value="ECO:0007669"/>
    <property type="project" value="InterPro"/>
</dbReference>
<evidence type="ECO:0000256" key="1">
    <source>
        <dbReference type="ARBA" id="ARBA00005417"/>
    </source>
</evidence>
<dbReference type="Pfam" id="PF14524">
    <property type="entry name" value="Wzt_C"/>
    <property type="match status" value="1"/>
</dbReference>
<dbReference type="CDD" id="cd03220">
    <property type="entry name" value="ABC_KpsT_Wzt"/>
    <property type="match status" value="1"/>
</dbReference>
<dbReference type="Pfam" id="PF00005">
    <property type="entry name" value="ABC_tran"/>
    <property type="match status" value="1"/>
</dbReference>
<dbReference type="InterPro" id="IPR003439">
    <property type="entry name" value="ABC_transporter-like_ATP-bd"/>
</dbReference>
<dbReference type="Gene3D" id="3.40.50.300">
    <property type="entry name" value="P-loop containing nucleotide triphosphate hydrolases"/>
    <property type="match status" value="1"/>
</dbReference>
<dbReference type="AlphaFoldDB" id="A0A2R4XMM1"/>
<protein>
    <submittedName>
        <fullName evidence="7">Sugar ABC transporter ATP-binding protein</fullName>
    </submittedName>
</protein>
<sequence length="411" mass="45835">MPAISIKGLSKVYRRYRTKWARLADWLDPLGKTRYESQCVLDSISLDVNKGEALGIVGFNGAGKSTLLKLISGTSAPTSGSIQINGRVSALLELGLGFHPDFTGRENAYMAAQLLGYQSNEIHDLMPHIERFAEIGHHIDEPVRTYSSGMQMRLAFSVATAKRPDILIVDEALSVGDAYFQHKSFERIRQFRRDGTTLLLVSHDKQAILSICDRCILLDKGRILRSGPPDLIMDYYNAMLASGQEQTIAVVKLPDHSYRVVSGTGEATTLTLELLDHQNSPVEVVRVGQTITLRVKVRVHADIPRLIVGYGIKDRLGQVMYGTNTHIKGIPVLKTKSGDELAVEFRFDMTLGPGEYSIQTSLSSSETHLLNNYEWRERALLFKVINTTGEEFSGCNWMNPSVKIDKHHDSY</sequence>